<feature type="compositionally biased region" description="Low complexity" evidence="7">
    <location>
        <begin position="242"/>
        <end position="256"/>
    </location>
</feature>
<comment type="function">
    <text evidence="1">Cilium-specific protein required for cilia structures.</text>
</comment>
<dbReference type="Gene3D" id="3.80.10.10">
    <property type="entry name" value="Ribonuclease Inhibitor"/>
    <property type="match status" value="3"/>
</dbReference>
<feature type="region of interest" description="Disordered" evidence="7">
    <location>
        <begin position="1073"/>
        <end position="1101"/>
    </location>
</feature>
<name>A0A9J7DEZ3_MUSDO</name>
<protein>
    <recommendedName>
        <fullName evidence="4">Dynein axonemal assembly factor 1 homolog</fullName>
    </recommendedName>
    <alternativeName>
        <fullName evidence="6">Defective transmitter-recycling protein</fullName>
    </alternativeName>
    <alternativeName>
        <fullName evidence="5">Leucine-rich repeat-containing protein 50 homolog</fullName>
    </alternativeName>
</protein>
<evidence type="ECO:0000256" key="6">
    <source>
        <dbReference type="ARBA" id="ARBA00031862"/>
    </source>
</evidence>
<dbReference type="OrthoDB" id="1939344at2759"/>
<evidence type="ECO:0000256" key="1">
    <source>
        <dbReference type="ARBA" id="ARBA00003843"/>
    </source>
</evidence>
<dbReference type="PROSITE" id="PS51450">
    <property type="entry name" value="LRR"/>
    <property type="match status" value="5"/>
</dbReference>
<evidence type="ECO:0000256" key="4">
    <source>
        <dbReference type="ARBA" id="ARBA00024433"/>
    </source>
</evidence>
<evidence type="ECO:0000256" key="3">
    <source>
        <dbReference type="ARBA" id="ARBA00022737"/>
    </source>
</evidence>
<dbReference type="SMART" id="SM00369">
    <property type="entry name" value="LRR_TYP"/>
    <property type="match status" value="5"/>
</dbReference>
<dbReference type="InterPro" id="IPR001611">
    <property type="entry name" value="Leu-rich_rpt"/>
</dbReference>
<accession>A0A9J7DEZ3</accession>
<reference evidence="9" key="1">
    <citation type="submission" date="2025-08" db="UniProtKB">
        <authorList>
            <consortium name="RefSeq"/>
        </authorList>
    </citation>
    <scope>IDENTIFICATION</scope>
    <source>
        <strain evidence="9">Aabys</strain>
        <tissue evidence="9">Whole body</tissue>
    </source>
</reference>
<feature type="region of interest" description="Disordered" evidence="7">
    <location>
        <begin position="840"/>
        <end position="977"/>
    </location>
</feature>
<dbReference type="SMART" id="SM00365">
    <property type="entry name" value="LRR_SD22"/>
    <property type="match status" value="6"/>
</dbReference>
<dbReference type="SUPFAM" id="SSF52075">
    <property type="entry name" value="Outer arm dynein light chain 1"/>
    <property type="match status" value="1"/>
</dbReference>
<dbReference type="KEGG" id="mde:101887674"/>
<dbReference type="PANTHER" id="PTHR45973">
    <property type="entry name" value="PROTEIN PHOSPHATASE 1 REGULATORY SUBUNIT SDS22-RELATED"/>
    <property type="match status" value="1"/>
</dbReference>
<evidence type="ECO:0000256" key="5">
    <source>
        <dbReference type="ARBA" id="ARBA00030843"/>
    </source>
</evidence>
<feature type="compositionally biased region" description="Polar residues" evidence="7">
    <location>
        <begin position="1"/>
        <end position="21"/>
    </location>
</feature>
<dbReference type="RefSeq" id="XP_019891887.1">
    <property type="nucleotide sequence ID" value="XM_020036328.2"/>
</dbReference>
<feature type="region of interest" description="Disordered" evidence="7">
    <location>
        <begin position="366"/>
        <end position="398"/>
    </location>
</feature>
<feature type="region of interest" description="Disordered" evidence="7">
    <location>
        <begin position="1"/>
        <end position="43"/>
    </location>
</feature>
<dbReference type="GeneID" id="101887674"/>
<feature type="compositionally biased region" description="Polar residues" evidence="7">
    <location>
        <begin position="887"/>
        <end position="919"/>
    </location>
</feature>
<feature type="compositionally biased region" description="Basic and acidic residues" evidence="7">
    <location>
        <begin position="841"/>
        <end position="852"/>
    </location>
</feature>
<dbReference type="Pfam" id="PF14580">
    <property type="entry name" value="LRR_9"/>
    <property type="match status" value="1"/>
</dbReference>
<dbReference type="InterPro" id="IPR032675">
    <property type="entry name" value="LRR_dom_sf"/>
</dbReference>
<keyword evidence="2" id="KW-0433">Leucine-rich repeat</keyword>
<feature type="region of interest" description="Disordered" evidence="7">
    <location>
        <begin position="218"/>
        <end position="256"/>
    </location>
</feature>
<dbReference type="GO" id="GO:0005929">
    <property type="term" value="C:cilium"/>
    <property type="evidence" value="ECO:0007669"/>
    <property type="project" value="UniProtKB-SubCell"/>
</dbReference>
<organism evidence="8 9">
    <name type="scientific">Musca domestica</name>
    <name type="common">House fly</name>
    <dbReference type="NCBI Taxonomy" id="7370"/>
    <lineage>
        <taxon>Eukaryota</taxon>
        <taxon>Metazoa</taxon>
        <taxon>Ecdysozoa</taxon>
        <taxon>Arthropoda</taxon>
        <taxon>Hexapoda</taxon>
        <taxon>Insecta</taxon>
        <taxon>Pterygota</taxon>
        <taxon>Neoptera</taxon>
        <taxon>Endopterygota</taxon>
        <taxon>Diptera</taxon>
        <taxon>Brachycera</taxon>
        <taxon>Muscomorpha</taxon>
        <taxon>Muscoidea</taxon>
        <taxon>Muscidae</taxon>
        <taxon>Musca</taxon>
    </lineage>
</organism>
<dbReference type="InterPro" id="IPR003591">
    <property type="entry name" value="Leu-rich_rpt_typical-subtyp"/>
</dbReference>
<keyword evidence="8" id="KW-1185">Reference proteome</keyword>
<proteinExistence type="predicted"/>
<feature type="region of interest" description="Disordered" evidence="7">
    <location>
        <begin position="1356"/>
        <end position="1377"/>
    </location>
</feature>
<evidence type="ECO:0000256" key="7">
    <source>
        <dbReference type="SAM" id="MobiDB-lite"/>
    </source>
</evidence>
<gene>
    <name evidence="9" type="primary">LOC101887674</name>
</gene>
<evidence type="ECO:0000313" key="8">
    <source>
        <dbReference type="Proteomes" id="UP001652621"/>
    </source>
</evidence>
<evidence type="ECO:0000313" key="9">
    <source>
        <dbReference type="RefSeq" id="XP_019891887.1"/>
    </source>
</evidence>
<dbReference type="Proteomes" id="UP001652621">
    <property type="component" value="Unplaced"/>
</dbReference>
<feature type="compositionally biased region" description="Polar residues" evidence="7">
    <location>
        <begin position="926"/>
        <end position="943"/>
    </location>
</feature>
<feature type="compositionally biased region" description="Low complexity" evidence="7">
    <location>
        <begin position="944"/>
        <end position="977"/>
    </location>
</feature>
<dbReference type="SUPFAM" id="SSF52058">
    <property type="entry name" value="L domain-like"/>
    <property type="match status" value="1"/>
</dbReference>
<dbReference type="InterPro" id="IPR050576">
    <property type="entry name" value="Cilia_flagella_integrity"/>
</dbReference>
<dbReference type="PANTHER" id="PTHR45973:SF8">
    <property type="entry name" value="LEUCINE-RICH REPEAT-CONTAINING PROTEIN 49"/>
    <property type="match status" value="1"/>
</dbReference>
<dbReference type="VEuPathDB" id="VectorBase:MDOMA2_003648"/>
<keyword evidence="3" id="KW-0677">Repeat</keyword>
<feature type="compositionally biased region" description="Polar residues" evidence="7">
    <location>
        <begin position="378"/>
        <end position="388"/>
    </location>
</feature>
<feature type="compositionally biased region" description="Low complexity" evidence="7">
    <location>
        <begin position="857"/>
        <end position="868"/>
    </location>
</feature>
<evidence type="ECO:0000256" key="2">
    <source>
        <dbReference type="ARBA" id="ARBA00022614"/>
    </source>
</evidence>
<sequence>MSITKTQVRSSIAKGSNVNDGNNERSTLDSPVANMARNKPNTKTQTVALDGIILQTENLPKKLHKQKSKIVSTAVGNVSEKQTQKRTNSTMATIAAIASVPILAGHVPTTVISNISNNKNVLPQNTATITTTTNLLKIEPFVPSLNTTRPSYNNNNTNKIIRRSYSTLSTTALKKRLNTNLAINLGVAANHNGTNVGGAVKSTPASNSPLPKMLKTKAAQHLPQNVRRRPPVRGNINRQRSKSTSSSNSASNRPNTSLAMVTATTPSMGTPTCATPNSAIVIPQPNGICRIQRNPKDQEKLPDRINYDKRGLTAIPIFENEPNLRLLSLQHNLINTFHIPKEEVKLFTEAKENQQQQQQLNTHFPISHNKFSFPPNSPNHEQQANASHSRPYAPPSSPLTVSNLSNAHGGGTAISYTPLPRNALLQRSINLNQLHLQQPASNQQLSCDTAMRFSMRKSKSFVNNFQLQYQLNKRGLKPQRSNLLKRLENSGNLMSIDSTSSAISTMTVTTTATTDSSYPTNSDGITHDAGERSVEITGTELEIKNKQLLISYGNIFKNLVFLDLYDNQIERISNLDGLGSLSVLLLGKNRISDISGLSSLKSTLRVLDLHGNKICSIANKINCLKELKSLNLAGNQIRQINHNDFLGLANLKELNLKRNKLKRVNGFQHLCSLERLWLCHNDLHKVDDMASIAQAFNIIEITIENNPVSLAGDCVSFLVSHLPKLQSLSQMPITEQVRQAAMTWRSNKELSQQSNQQGNKEAFNLIRREEIISNARTNWELLRSQQFLQTSHVTANNVTPAGNKLKGPKRNNMELEKINETNEQSYEEFLKLPPIEAAVTSEDKQQTREEHNSSTASSLGPNVNSSSSCYTSADEQDAEEDLRDKTSTQNSPMTTVSSTNAPEDQLKTDQTASSCTPTLTIEFPLDSSNDSRMSQHQSPNSNQTSLINANLSASSSNTSTALMTTTPPLPKTTTSTTGAITAGASKRYVPSSLMRSQTIVGTGGFNGGYAIKANVNTNSNNNHSNSKISVNTTTTVTANNINILRYHSAKLNPASSAAQQQAAAATTATTTCAPQHYATPPHHIIPSTSVHDDSPASCNNSTATTTTVNANKLSTMSIGNTSVPATISSACTNPNATGPAATSSKLTAIEREREQGGDYLIEICGRYLNIYGQGALRFIDKQWNPTKANDVHTLNFSYINFNNITAILSRIKIRFPHAEHFVFRETNIHCLGQLNALAELQGLTSLYIDPEGNPLTNKEFWRQYAIYRLSHWGLKTLNGLEVTAEDVDQANSIYVGLSDLILWSMPDAMLHPLLARLRLDESCSASKMLPKQWLLKPDNRSLRLVVGKEALQWKKSHHSNHHLQQHQQQNHLHQQEPHTLPTPQQVRQLQLQFLQATTASDFNQHSLLMPSLSSSLSSLSPWFTQSTTSLSGSLSSPANSGPSLSSASHLAALTQRERGKIHFTIIMENTCHAVEKLHRLEQLWPMILLNIVRNTLLDYAQLDVYIRDLMTEIMK</sequence>